<dbReference type="RefSeq" id="WP_051441440.1">
    <property type="nucleotide sequence ID" value="NZ_CP039692.1"/>
</dbReference>
<evidence type="ECO:0000259" key="4">
    <source>
        <dbReference type="PROSITE" id="PS50949"/>
    </source>
</evidence>
<dbReference type="SUPFAM" id="SSF48008">
    <property type="entry name" value="GntR ligand-binding domain-like"/>
    <property type="match status" value="1"/>
</dbReference>
<dbReference type="Gene3D" id="1.20.120.530">
    <property type="entry name" value="GntR ligand-binding domain-like"/>
    <property type="match status" value="1"/>
</dbReference>
<dbReference type="InterPro" id="IPR000524">
    <property type="entry name" value="Tscrpt_reg_HTH_GntR"/>
</dbReference>
<keyword evidence="3" id="KW-0804">Transcription</keyword>
<dbReference type="Proteomes" id="UP000826513">
    <property type="component" value="Chromosome 2"/>
</dbReference>
<sequence>MAFDNQSPTTKADFEKIDAGFQVTVRDHVHRAMRSAIISGRFATGQKINERNLAEQFGVSTTPIKEALRQLETEGLVEALPRRGVVVKFSSSWAEEMILARAALESMIAHLAAKRVDEKGRVEIQAIANRMREATASGDADGLIALNESFHDHIHRASQCGYLAKLIERQQFYDASIRRVIHLDPNERQKALDEHVAIAEAIVAGDADRAERTMRDHVVRSGDTYLSIIFKKEGEI</sequence>
<evidence type="ECO:0000256" key="3">
    <source>
        <dbReference type="ARBA" id="ARBA00023163"/>
    </source>
</evidence>
<dbReference type="PANTHER" id="PTHR43537">
    <property type="entry name" value="TRANSCRIPTIONAL REGULATOR, GNTR FAMILY"/>
    <property type="match status" value="1"/>
</dbReference>
<dbReference type="EMBL" id="CP039692">
    <property type="protein sequence ID" value="QCI99250.1"/>
    <property type="molecule type" value="Genomic_DNA"/>
</dbReference>
<keyword evidence="8" id="KW-1185">Reference proteome</keyword>
<dbReference type="InterPro" id="IPR036388">
    <property type="entry name" value="WH-like_DNA-bd_sf"/>
</dbReference>
<evidence type="ECO:0000256" key="2">
    <source>
        <dbReference type="ARBA" id="ARBA00023125"/>
    </source>
</evidence>
<dbReference type="KEGG" id="alf:CFBP5473_14530"/>
<evidence type="ECO:0000256" key="1">
    <source>
        <dbReference type="ARBA" id="ARBA00023015"/>
    </source>
</evidence>
<dbReference type="SUPFAM" id="SSF46785">
    <property type="entry name" value="Winged helix' DNA-binding domain"/>
    <property type="match status" value="1"/>
</dbReference>
<dbReference type="Pfam" id="PF00392">
    <property type="entry name" value="GntR"/>
    <property type="match status" value="1"/>
</dbReference>
<dbReference type="InterPro" id="IPR011711">
    <property type="entry name" value="GntR_C"/>
</dbReference>
<reference evidence="6 8" key="2">
    <citation type="submission" date="2021-03" db="EMBL/GenBank/DDBJ databases">
        <title>Rapid diversification of plasmids in a genus of pathogenic and nitrogen fixing bacteria.</title>
        <authorList>
            <person name="Weisberg A.J."/>
            <person name="Miller M."/>
            <person name="Ream W."/>
            <person name="Grunwald N.J."/>
            <person name="Chang J.H."/>
        </authorList>
    </citation>
    <scope>NUCLEOTIDE SEQUENCE [LARGE SCALE GENOMIC DNA]</scope>
    <source>
        <strain evidence="6 8">AF3.44</strain>
    </source>
</reference>
<dbReference type="SMART" id="SM00895">
    <property type="entry name" value="FCD"/>
    <property type="match status" value="1"/>
</dbReference>
<evidence type="ECO:0000313" key="6">
    <source>
        <dbReference type="EMBL" id="QYA08785.1"/>
    </source>
</evidence>
<proteinExistence type="predicted"/>
<evidence type="ECO:0000313" key="5">
    <source>
        <dbReference type="EMBL" id="QCI99250.1"/>
    </source>
</evidence>
<dbReference type="EMBL" id="CP072168">
    <property type="protein sequence ID" value="QYA08785.1"/>
    <property type="molecule type" value="Genomic_DNA"/>
</dbReference>
<accession>A0A4D7E350</accession>
<dbReference type="InterPro" id="IPR036390">
    <property type="entry name" value="WH_DNA-bd_sf"/>
</dbReference>
<organism evidence="5 7">
    <name type="scientific">Agrobacterium larrymoorei</name>
    <dbReference type="NCBI Taxonomy" id="160699"/>
    <lineage>
        <taxon>Bacteria</taxon>
        <taxon>Pseudomonadati</taxon>
        <taxon>Pseudomonadota</taxon>
        <taxon>Alphaproteobacteria</taxon>
        <taxon>Hyphomicrobiales</taxon>
        <taxon>Rhizobiaceae</taxon>
        <taxon>Rhizobium/Agrobacterium group</taxon>
        <taxon>Agrobacterium</taxon>
    </lineage>
</organism>
<dbReference type="InterPro" id="IPR008920">
    <property type="entry name" value="TF_FadR/GntR_C"/>
</dbReference>
<dbReference type="PANTHER" id="PTHR43537:SF49">
    <property type="entry name" value="TRANSCRIPTIONAL REGULATORY PROTEIN"/>
    <property type="match status" value="1"/>
</dbReference>
<dbReference type="OrthoDB" id="7846328at2"/>
<name>A0A4D7E350_9HYPH</name>
<evidence type="ECO:0000313" key="7">
    <source>
        <dbReference type="Proteomes" id="UP000298545"/>
    </source>
</evidence>
<dbReference type="GO" id="GO:0003677">
    <property type="term" value="F:DNA binding"/>
    <property type="evidence" value="ECO:0007669"/>
    <property type="project" value="UniProtKB-KW"/>
</dbReference>
<dbReference type="CDD" id="cd07377">
    <property type="entry name" value="WHTH_GntR"/>
    <property type="match status" value="1"/>
</dbReference>
<keyword evidence="2" id="KW-0238">DNA-binding</keyword>
<dbReference type="GO" id="GO:0003700">
    <property type="term" value="F:DNA-binding transcription factor activity"/>
    <property type="evidence" value="ECO:0007669"/>
    <property type="project" value="InterPro"/>
</dbReference>
<dbReference type="PRINTS" id="PR00035">
    <property type="entry name" value="HTHGNTR"/>
</dbReference>
<dbReference type="Gene3D" id="1.10.10.10">
    <property type="entry name" value="Winged helix-like DNA-binding domain superfamily/Winged helix DNA-binding domain"/>
    <property type="match status" value="1"/>
</dbReference>
<evidence type="ECO:0000313" key="8">
    <source>
        <dbReference type="Proteomes" id="UP000826513"/>
    </source>
</evidence>
<keyword evidence="1" id="KW-0805">Transcription regulation</keyword>
<dbReference type="STRING" id="1367849.GCA_000518585_04704"/>
<feature type="domain" description="HTH gntR-type" evidence="4">
    <location>
        <begin position="23"/>
        <end position="90"/>
    </location>
</feature>
<dbReference type="AlphaFoldDB" id="A0A4D7E350"/>
<protein>
    <submittedName>
        <fullName evidence="5">GntR family transcriptional regulator</fullName>
    </submittedName>
</protein>
<dbReference type="Pfam" id="PF07729">
    <property type="entry name" value="FCD"/>
    <property type="match status" value="1"/>
</dbReference>
<dbReference type="Proteomes" id="UP000298545">
    <property type="component" value="Chromosome linear"/>
</dbReference>
<gene>
    <name evidence="5" type="ORF">CFBP5473_14530</name>
    <name evidence="6" type="ORF">J5285_15280</name>
</gene>
<dbReference type="PROSITE" id="PS50949">
    <property type="entry name" value="HTH_GNTR"/>
    <property type="match status" value="1"/>
</dbReference>
<reference evidence="5 7" key="1">
    <citation type="submission" date="2019-04" db="EMBL/GenBank/DDBJ databases">
        <title>Complete genome sequence of Agrobacterium larrymoorei CFBP5473.</title>
        <authorList>
            <person name="Haryono M."/>
            <person name="Chou L."/>
            <person name="Lin Y.-C."/>
            <person name="Lai E.-M."/>
            <person name="Kuo C.-H."/>
        </authorList>
    </citation>
    <scope>NUCLEOTIDE SEQUENCE [LARGE SCALE GENOMIC DNA]</scope>
    <source>
        <strain evidence="5 7">CFBP5473</strain>
    </source>
</reference>
<dbReference type="SMART" id="SM00345">
    <property type="entry name" value="HTH_GNTR"/>
    <property type="match status" value="1"/>
</dbReference>